<dbReference type="RefSeq" id="WP_128465919.1">
    <property type="nucleotide sequence ID" value="NZ_CP035108.1"/>
</dbReference>
<reference evidence="7 8" key="1">
    <citation type="submission" date="2019-01" db="EMBL/GenBank/DDBJ databases">
        <title>Geovibrio thiophilus DSM 11263, complete genome.</title>
        <authorList>
            <person name="Spring S."/>
            <person name="Bunk B."/>
            <person name="Sproer C."/>
        </authorList>
    </citation>
    <scope>NUCLEOTIDE SEQUENCE [LARGE SCALE GENOMIC DNA]</scope>
    <source>
        <strain evidence="7 8">DSM 11263</strain>
    </source>
</reference>
<dbReference type="EMBL" id="CP035108">
    <property type="protein sequence ID" value="QAR32632.1"/>
    <property type="molecule type" value="Genomic_DNA"/>
</dbReference>
<dbReference type="SUPFAM" id="SSF54862">
    <property type="entry name" value="4Fe-4S ferredoxins"/>
    <property type="match status" value="1"/>
</dbReference>
<feature type="domain" description="4Fe-4S ferredoxin-type" evidence="6">
    <location>
        <begin position="36"/>
        <end position="67"/>
    </location>
</feature>
<feature type="region of interest" description="Disordered" evidence="5">
    <location>
        <begin position="184"/>
        <end position="205"/>
    </location>
</feature>
<evidence type="ECO:0000259" key="6">
    <source>
        <dbReference type="PROSITE" id="PS51379"/>
    </source>
</evidence>
<evidence type="ECO:0000256" key="3">
    <source>
        <dbReference type="ARBA" id="ARBA00023004"/>
    </source>
</evidence>
<evidence type="ECO:0000256" key="5">
    <source>
        <dbReference type="SAM" id="MobiDB-lite"/>
    </source>
</evidence>
<proteinExistence type="predicted"/>
<dbReference type="Proteomes" id="UP000287502">
    <property type="component" value="Chromosome"/>
</dbReference>
<feature type="domain" description="4Fe-4S ferredoxin-type" evidence="6">
    <location>
        <begin position="147"/>
        <end position="176"/>
    </location>
</feature>
<dbReference type="CDD" id="cd16373">
    <property type="entry name" value="DMSOR_beta_like"/>
    <property type="match status" value="1"/>
</dbReference>
<feature type="domain" description="4Fe-4S ferredoxin-type" evidence="6">
    <location>
        <begin position="112"/>
        <end position="146"/>
    </location>
</feature>
<dbReference type="GO" id="GO:0046872">
    <property type="term" value="F:metal ion binding"/>
    <property type="evidence" value="ECO:0007669"/>
    <property type="project" value="UniProtKB-KW"/>
</dbReference>
<dbReference type="Pfam" id="PF12838">
    <property type="entry name" value="Fer4_7"/>
    <property type="match status" value="2"/>
</dbReference>
<dbReference type="InterPro" id="IPR050157">
    <property type="entry name" value="PSI_iron-sulfur_center"/>
</dbReference>
<protein>
    <submittedName>
        <fullName evidence="7">4Fe-4S dicluster domain-containing protein</fullName>
    </submittedName>
</protein>
<dbReference type="Gene3D" id="3.30.70.20">
    <property type="match status" value="2"/>
</dbReference>
<feature type="domain" description="4Fe-4S ferredoxin-type" evidence="6">
    <location>
        <begin position="77"/>
        <end position="107"/>
    </location>
</feature>
<dbReference type="PROSITE" id="PS51379">
    <property type="entry name" value="4FE4S_FER_2"/>
    <property type="match status" value="4"/>
</dbReference>
<sequence>MIFTRRNFIKTAVISLMSPAEVFAGSESNPPLRPPGALSENEFLSRCNRCQKCVQACPTKVIVPASFSHGIIAANTPVVSFRHGYCNSCLKCSEVCPTDALLPVTKETLDIGIAVIIEKDCVAWDWTGCTVCVDNCPLKAIYLDEHKRPVVIPEKCNGCGICELKCPSSSLRASIQGKGVIVMKRPSGVPPRNADSAETEKGQKS</sequence>
<dbReference type="OrthoDB" id="9810688at2"/>
<gene>
    <name evidence="7" type="ORF">EP073_04175</name>
</gene>
<keyword evidence="4" id="KW-0411">Iron-sulfur</keyword>
<evidence type="ECO:0000256" key="1">
    <source>
        <dbReference type="ARBA" id="ARBA00022485"/>
    </source>
</evidence>
<keyword evidence="1" id="KW-0004">4Fe-4S</keyword>
<keyword evidence="2" id="KW-0479">Metal-binding</keyword>
<dbReference type="InterPro" id="IPR017896">
    <property type="entry name" value="4Fe4S_Fe-S-bd"/>
</dbReference>
<dbReference type="AlphaFoldDB" id="A0A3R6AXC5"/>
<dbReference type="GO" id="GO:0051539">
    <property type="term" value="F:4 iron, 4 sulfur cluster binding"/>
    <property type="evidence" value="ECO:0007669"/>
    <property type="project" value="UniProtKB-KW"/>
</dbReference>
<evidence type="ECO:0000313" key="7">
    <source>
        <dbReference type="EMBL" id="QAR32632.1"/>
    </source>
</evidence>
<evidence type="ECO:0000313" key="8">
    <source>
        <dbReference type="Proteomes" id="UP000287502"/>
    </source>
</evidence>
<accession>A0A3R6AXC5</accession>
<name>A0A3R6AXC5_9BACT</name>
<organism evidence="7 8">
    <name type="scientific">Geovibrio thiophilus</name>
    <dbReference type="NCBI Taxonomy" id="139438"/>
    <lineage>
        <taxon>Bacteria</taxon>
        <taxon>Pseudomonadati</taxon>
        <taxon>Deferribacterota</taxon>
        <taxon>Deferribacteres</taxon>
        <taxon>Deferribacterales</taxon>
        <taxon>Geovibrionaceae</taxon>
        <taxon>Geovibrio</taxon>
    </lineage>
</organism>
<keyword evidence="8" id="KW-1185">Reference proteome</keyword>
<evidence type="ECO:0000256" key="2">
    <source>
        <dbReference type="ARBA" id="ARBA00022723"/>
    </source>
</evidence>
<dbReference type="KEGG" id="gtl:EP073_04175"/>
<dbReference type="PROSITE" id="PS00198">
    <property type="entry name" value="4FE4S_FER_1"/>
    <property type="match status" value="1"/>
</dbReference>
<keyword evidence="3" id="KW-0408">Iron</keyword>
<dbReference type="InterPro" id="IPR017900">
    <property type="entry name" value="4Fe4S_Fe_S_CS"/>
</dbReference>
<evidence type="ECO:0000256" key="4">
    <source>
        <dbReference type="ARBA" id="ARBA00023014"/>
    </source>
</evidence>
<dbReference type="PANTHER" id="PTHR24960">
    <property type="entry name" value="PHOTOSYSTEM I IRON-SULFUR CENTER-RELATED"/>
    <property type="match status" value="1"/>
</dbReference>
<dbReference type="PANTHER" id="PTHR24960:SF79">
    <property type="entry name" value="PHOTOSYSTEM I IRON-SULFUR CENTER"/>
    <property type="match status" value="1"/>
</dbReference>